<evidence type="ECO:0000313" key="1">
    <source>
        <dbReference type="EMBL" id="OCU00145.1"/>
    </source>
</evidence>
<evidence type="ECO:0000313" key="2">
    <source>
        <dbReference type="Proteomes" id="UP000694892"/>
    </source>
</evidence>
<dbReference type="Proteomes" id="UP000694892">
    <property type="component" value="Chromosome 1L"/>
</dbReference>
<proteinExistence type="predicted"/>
<dbReference type="EMBL" id="CM004466">
    <property type="protein sequence ID" value="OCU00145.1"/>
    <property type="molecule type" value="Genomic_DNA"/>
</dbReference>
<dbReference type="PANTHER" id="PTHR21301:SF12">
    <property type="match status" value="1"/>
</dbReference>
<organism evidence="1 2">
    <name type="scientific">Xenopus laevis</name>
    <name type="common">African clawed frog</name>
    <dbReference type="NCBI Taxonomy" id="8355"/>
    <lineage>
        <taxon>Eukaryota</taxon>
        <taxon>Metazoa</taxon>
        <taxon>Chordata</taxon>
        <taxon>Craniata</taxon>
        <taxon>Vertebrata</taxon>
        <taxon>Euteleostomi</taxon>
        <taxon>Amphibia</taxon>
        <taxon>Batrachia</taxon>
        <taxon>Anura</taxon>
        <taxon>Pipoidea</taxon>
        <taxon>Pipidae</taxon>
        <taxon>Xenopodinae</taxon>
        <taxon>Xenopus</taxon>
        <taxon>Xenopus</taxon>
    </lineage>
</organism>
<gene>
    <name evidence="1" type="ORF">XELAEV_18005931mg</name>
</gene>
<accession>A0A974I3B7</accession>
<sequence length="120" mass="13738">MFLGQPKKGTFACLNCICCSSIIKGNTTIRAVKECVKEHRSNIRNFKSGTATDTTVSIHFHTERHNLSQLKWMILNKVNMPKGGGDIRQILSQREAYWIKTMDTMLPRGMNDHWSLIPFL</sequence>
<dbReference type="PANTHER" id="PTHR21301">
    <property type="entry name" value="REVERSE TRANSCRIPTASE"/>
    <property type="match status" value="1"/>
</dbReference>
<reference evidence="2" key="1">
    <citation type="journal article" date="2016" name="Nature">
        <title>Genome evolution in the allotetraploid frog Xenopus laevis.</title>
        <authorList>
            <person name="Session A.M."/>
            <person name="Uno Y."/>
            <person name="Kwon T."/>
            <person name="Chapman J.A."/>
            <person name="Toyoda A."/>
            <person name="Takahashi S."/>
            <person name="Fukui A."/>
            <person name="Hikosaka A."/>
            <person name="Suzuki A."/>
            <person name="Kondo M."/>
            <person name="van Heeringen S.J."/>
            <person name="Quigley I."/>
            <person name="Heinz S."/>
            <person name="Ogino H."/>
            <person name="Ochi H."/>
            <person name="Hellsten U."/>
            <person name="Lyons J.B."/>
            <person name="Simakov O."/>
            <person name="Putnam N."/>
            <person name="Stites J."/>
            <person name="Kuroki Y."/>
            <person name="Tanaka T."/>
            <person name="Michiue T."/>
            <person name="Watanabe M."/>
            <person name="Bogdanovic O."/>
            <person name="Lister R."/>
            <person name="Georgiou G."/>
            <person name="Paranjpe S.S."/>
            <person name="van Kruijsbergen I."/>
            <person name="Shu S."/>
            <person name="Carlson J."/>
            <person name="Kinoshita T."/>
            <person name="Ohta Y."/>
            <person name="Mawaribuchi S."/>
            <person name="Jenkins J."/>
            <person name="Grimwood J."/>
            <person name="Schmutz J."/>
            <person name="Mitros T."/>
            <person name="Mozaffari S.V."/>
            <person name="Suzuki Y."/>
            <person name="Haramoto Y."/>
            <person name="Yamamoto T.S."/>
            <person name="Takagi C."/>
            <person name="Heald R."/>
            <person name="Miller K."/>
            <person name="Haudenschild C."/>
            <person name="Kitzman J."/>
            <person name="Nakayama T."/>
            <person name="Izutsu Y."/>
            <person name="Robert J."/>
            <person name="Fortriede J."/>
            <person name="Burns K."/>
            <person name="Lotay V."/>
            <person name="Karimi K."/>
            <person name="Yasuoka Y."/>
            <person name="Dichmann D.S."/>
            <person name="Flajnik M.F."/>
            <person name="Houston D.W."/>
            <person name="Shendure J."/>
            <person name="DuPasquier L."/>
            <person name="Vize P.D."/>
            <person name="Zorn A.M."/>
            <person name="Ito M."/>
            <person name="Marcotte E.M."/>
            <person name="Wallingford J.B."/>
            <person name="Ito Y."/>
            <person name="Asashima M."/>
            <person name="Ueno N."/>
            <person name="Matsuda Y."/>
            <person name="Veenstra G.J."/>
            <person name="Fujiyama A."/>
            <person name="Harland R.M."/>
            <person name="Taira M."/>
            <person name="Rokhsar D.S."/>
        </authorList>
    </citation>
    <scope>NUCLEOTIDE SEQUENCE [LARGE SCALE GENOMIC DNA]</scope>
    <source>
        <strain evidence="2">J</strain>
    </source>
</reference>
<dbReference type="AlphaFoldDB" id="A0A974I3B7"/>
<name>A0A974I3B7_XENLA</name>
<protein>
    <submittedName>
        <fullName evidence="1">Uncharacterized protein</fullName>
    </submittedName>
</protein>